<keyword evidence="1" id="KW-0472">Membrane</keyword>
<dbReference type="AlphaFoldDB" id="A0A4Y9QNK6"/>
<comment type="caution">
    <text evidence="2">The sequence shown here is derived from an EMBL/GenBank/DDBJ whole genome shotgun (WGS) entry which is preliminary data.</text>
</comment>
<keyword evidence="3" id="KW-1185">Reference proteome</keyword>
<proteinExistence type="predicted"/>
<organism evidence="2 3">
    <name type="scientific">Algoriphagus kandeliae</name>
    <dbReference type="NCBI Taxonomy" id="2562278"/>
    <lineage>
        <taxon>Bacteria</taxon>
        <taxon>Pseudomonadati</taxon>
        <taxon>Bacteroidota</taxon>
        <taxon>Cytophagia</taxon>
        <taxon>Cytophagales</taxon>
        <taxon>Cyclobacteriaceae</taxon>
        <taxon>Algoriphagus</taxon>
    </lineage>
</organism>
<dbReference type="RefSeq" id="WP_135075591.1">
    <property type="nucleotide sequence ID" value="NZ_SPSB01000004.1"/>
</dbReference>
<sequence>MKFPSIFRTASPSRFDIKPRYYDPVKEELEQRTARIKKELEAEGKLGGEISEEDRLKRYETGIRGSFSQHQGIRPRGTSVLASTAMLRTIIFLVLVGGLAGYIYIGPVIFEYLLYIMVLIAGGYFFTRLKSKASR</sequence>
<protein>
    <submittedName>
        <fullName evidence="2">Uncharacterized protein</fullName>
    </submittedName>
</protein>
<dbReference type="Proteomes" id="UP000297647">
    <property type="component" value="Unassembled WGS sequence"/>
</dbReference>
<reference evidence="2 3" key="1">
    <citation type="submission" date="2019-03" db="EMBL/GenBank/DDBJ databases">
        <title>Algoriphagus sp. nov, a new strain isolated from root system soil of mangrove plant Kandelia.</title>
        <authorList>
            <person name="Yin Q."/>
            <person name="Wang K."/>
            <person name="Song Z."/>
        </authorList>
    </citation>
    <scope>NUCLEOTIDE SEQUENCE [LARGE SCALE GENOMIC DNA]</scope>
    <source>
        <strain evidence="2 3">XY-J91</strain>
    </source>
</reference>
<keyword evidence="1" id="KW-0812">Transmembrane</keyword>
<feature type="transmembrane region" description="Helical" evidence="1">
    <location>
        <begin position="80"/>
        <end position="103"/>
    </location>
</feature>
<feature type="transmembrane region" description="Helical" evidence="1">
    <location>
        <begin position="109"/>
        <end position="127"/>
    </location>
</feature>
<accession>A0A4Y9QNK6</accession>
<dbReference type="EMBL" id="SPSB01000004">
    <property type="protein sequence ID" value="TFV93438.1"/>
    <property type="molecule type" value="Genomic_DNA"/>
</dbReference>
<gene>
    <name evidence="2" type="ORF">E4S40_14400</name>
</gene>
<name>A0A4Y9QNK6_9BACT</name>
<evidence type="ECO:0000313" key="3">
    <source>
        <dbReference type="Proteomes" id="UP000297647"/>
    </source>
</evidence>
<keyword evidence="1" id="KW-1133">Transmembrane helix</keyword>
<dbReference type="OrthoDB" id="1494520at2"/>
<evidence type="ECO:0000256" key="1">
    <source>
        <dbReference type="SAM" id="Phobius"/>
    </source>
</evidence>
<evidence type="ECO:0000313" key="2">
    <source>
        <dbReference type="EMBL" id="TFV93438.1"/>
    </source>
</evidence>